<dbReference type="RefSeq" id="XP_009221555.1">
    <property type="nucleotide sequence ID" value="XM_009223291.1"/>
</dbReference>
<evidence type="ECO:0000256" key="1">
    <source>
        <dbReference type="SAM" id="SignalP"/>
    </source>
</evidence>
<dbReference type="HOGENOM" id="CLU_062263_0_0_1"/>
<dbReference type="eggNOG" id="ENOG502SS8U">
    <property type="taxonomic scope" value="Eukaryota"/>
</dbReference>
<proteinExistence type="predicted"/>
<reference evidence="2" key="3">
    <citation type="submission" date="2010-09" db="EMBL/GenBank/DDBJ databases">
        <title>Annotation of Gaeumannomyces graminis var. tritici R3-111a-1.</title>
        <authorList>
            <consortium name="The Broad Institute Genome Sequencing Platform"/>
            <person name="Ma L.-J."/>
            <person name="Dead R."/>
            <person name="Young S.K."/>
            <person name="Zeng Q."/>
            <person name="Gargeya S."/>
            <person name="Fitzgerald M."/>
            <person name="Haas B."/>
            <person name="Abouelleil A."/>
            <person name="Alvarado L."/>
            <person name="Arachchi H.M."/>
            <person name="Berlin A."/>
            <person name="Brown A."/>
            <person name="Chapman S.B."/>
            <person name="Chen Z."/>
            <person name="Dunbar C."/>
            <person name="Freedman E."/>
            <person name="Gearin G."/>
            <person name="Gellesch M."/>
            <person name="Goldberg J."/>
            <person name="Griggs A."/>
            <person name="Gujja S."/>
            <person name="Heiman D."/>
            <person name="Howarth C."/>
            <person name="Larson L."/>
            <person name="Lui A."/>
            <person name="MacDonald P.J.P."/>
            <person name="Mehta T."/>
            <person name="Montmayeur A."/>
            <person name="Murphy C."/>
            <person name="Neiman D."/>
            <person name="Pearson M."/>
            <person name="Priest M."/>
            <person name="Roberts A."/>
            <person name="Saif S."/>
            <person name="Shea T."/>
            <person name="Shenoy N."/>
            <person name="Sisk P."/>
            <person name="Stolte C."/>
            <person name="Sykes S."/>
            <person name="Yandava C."/>
            <person name="Wortman J."/>
            <person name="Nusbaum C."/>
            <person name="Birren B."/>
        </authorList>
    </citation>
    <scope>NUCLEOTIDE SEQUENCE</scope>
    <source>
        <strain evidence="2">R3-111a-1</strain>
    </source>
</reference>
<protein>
    <submittedName>
        <fullName evidence="2">Secreted protein</fullName>
    </submittedName>
</protein>
<dbReference type="OrthoDB" id="89086at2759"/>
<keyword evidence="4" id="KW-1185">Reference proteome</keyword>
<sequence length="277" mass="30543">MRSISTAAAALIGTATLAAANPAVVQERDFHKLPDQASGSLSKRDVLTPLPGRASELENKYQPYTDFDKDGCYYTAAVGADGKKNGGLNAGQGVPPNCLRAQCRDNNRLENNNLYSRSRCNNGWCAIMYEYYFEKDQIVCGIYGVAAHKHDWENVVVFVKDGNVKRVAPSCHGKYDKATNSPPLKDGRPKVVYHKDGGSTHCWRIANDKDDAIENYTGEWFLGQLVGWDNWPNVGLRNTAMEDFGGPRAKLRDEAFADNLKKAMDGSITGFDPNVDQ</sequence>
<dbReference type="AlphaFoldDB" id="J3NW25"/>
<dbReference type="VEuPathDB" id="FungiDB:GGTG_05488"/>
<reference evidence="3" key="5">
    <citation type="submission" date="2018-04" db="UniProtKB">
        <authorList>
            <consortium name="EnsemblFungi"/>
        </authorList>
    </citation>
    <scope>IDENTIFICATION</scope>
    <source>
        <strain evidence="3">R3-111a-1</strain>
    </source>
</reference>
<dbReference type="PANTHER" id="PTHR33657:SF6">
    <property type="entry name" value="SECRETED PROTEIN"/>
    <property type="match status" value="1"/>
</dbReference>
<accession>J3NW25</accession>
<dbReference type="STRING" id="644352.J3NW25"/>
<dbReference type="Proteomes" id="UP000006039">
    <property type="component" value="Unassembled WGS sequence"/>
</dbReference>
<reference evidence="4" key="1">
    <citation type="submission" date="2010-07" db="EMBL/GenBank/DDBJ databases">
        <title>The genome sequence of Gaeumannomyces graminis var. tritici strain R3-111a-1.</title>
        <authorList>
            <consortium name="The Broad Institute Genome Sequencing Platform"/>
            <person name="Ma L.-J."/>
            <person name="Dead R."/>
            <person name="Young S."/>
            <person name="Zeng Q."/>
            <person name="Koehrsen M."/>
            <person name="Alvarado L."/>
            <person name="Berlin A."/>
            <person name="Chapman S.B."/>
            <person name="Chen Z."/>
            <person name="Freedman E."/>
            <person name="Gellesch M."/>
            <person name="Goldberg J."/>
            <person name="Griggs A."/>
            <person name="Gujja S."/>
            <person name="Heilman E.R."/>
            <person name="Heiman D."/>
            <person name="Hepburn T."/>
            <person name="Howarth C."/>
            <person name="Jen D."/>
            <person name="Larson L."/>
            <person name="Mehta T."/>
            <person name="Neiman D."/>
            <person name="Pearson M."/>
            <person name="Roberts A."/>
            <person name="Saif S."/>
            <person name="Shea T."/>
            <person name="Shenoy N."/>
            <person name="Sisk P."/>
            <person name="Stolte C."/>
            <person name="Sykes S."/>
            <person name="Walk T."/>
            <person name="White J."/>
            <person name="Yandava C."/>
            <person name="Haas B."/>
            <person name="Nusbaum C."/>
            <person name="Birren B."/>
        </authorList>
    </citation>
    <scope>NUCLEOTIDE SEQUENCE [LARGE SCALE GENOMIC DNA]</scope>
    <source>
        <strain evidence="4">R3-111a-1</strain>
    </source>
</reference>
<evidence type="ECO:0000313" key="4">
    <source>
        <dbReference type="Proteomes" id="UP000006039"/>
    </source>
</evidence>
<evidence type="ECO:0000313" key="3">
    <source>
        <dbReference type="EnsemblFungi" id="EJT75555"/>
    </source>
</evidence>
<dbReference type="EnsemblFungi" id="EJT75555">
    <property type="protein sequence ID" value="EJT75555"/>
    <property type="gene ID" value="GGTG_05488"/>
</dbReference>
<dbReference type="EMBL" id="GL385397">
    <property type="protein sequence ID" value="EJT75555.1"/>
    <property type="molecule type" value="Genomic_DNA"/>
</dbReference>
<keyword evidence="1" id="KW-0732">Signal</keyword>
<evidence type="ECO:0000313" key="2">
    <source>
        <dbReference type="EMBL" id="EJT75555.1"/>
    </source>
</evidence>
<dbReference type="Pfam" id="PF05630">
    <property type="entry name" value="NPP1"/>
    <property type="match status" value="1"/>
</dbReference>
<gene>
    <name evidence="3" type="primary">20345946</name>
    <name evidence="2" type="ORF">GGTG_05488</name>
</gene>
<reference evidence="2" key="2">
    <citation type="submission" date="2010-07" db="EMBL/GenBank/DDBJ databases">
        <authorList>
            <consortium name="The Broad Institute Genome Sequencing Platform"/>
            <consortium name="Broad Institute Genome Sequencing Center for Infectious Disease"/>
            <person name="Ma L.-J."/>
            <person name="Dead R."/>
            <person name="Young S."/>
            <person name="Zeng Q."/>
            <person name="Koehrsen M."/>
            <person name="Alvarado L."/>
            <person name="Berlin A."/>
            <person name="Chapman S.B."/>
            <person name="Chen Z."/>
            <person name="Freedman E."/>
            <person name="Gellesch M."/>
            <person name="Goldberg J."/>
            <person name="Griggs A."/>
            <person name="Gujja S."/>
            <person name="Heilman E.R."/>
            <person name="Heiman D."/>
            <person name="Hepburn T."/>
            <person name="Howarth C."/>
            <person name="Jen D."/>
            <person name="Larson L."/>
            <person name="Mehta T."/>
            <person name="Neiman D."/>
            <person name="Pearson M."/>
            <person name="Roberts A."/>
            <person name="Saif S."/>
            <person name="Shea T."/>
            <person name="Shenoy N."/>
            <person name="Sisk P."/>
            <person name="Stolte C."/>
            <person name="Sykes S."/>
            <person name="Walk T."/>
            <person name="White J."/>
            <person name="Yandava C."/>
            <person name="Haas B."/>
            <person name="Nusbaum C."/>
            <person name="Birren B."/>
        </authorList>
    </citation>
    <scope>NUCLEOTIDE SEQUENCE</scope>
    <source>
        <strain evidence="2">R3-111a-1</strain>
    </source>
</reference>
<name>J3NW25_GAET3</name>
<feature type="chain" id="PRO_5015094536" evidence="1">
    <location>
        <begin position="21"/>
        <end position="277"/>
    </location>
</feature>
<dbReference type="PIRSF" id="PIRSF029958">
    <property type="entry name" value="Necrosis-inducing_protein"/>
    <property type="match status" value="1"/>
</dbReference>
<dbReference type="InterPro" id="IPR008701">
    <property type="entry name" value="NPP1"/>
</dbReference>
<dbReference type="PANTHER" id="PTHR33657">
    <property type="entry name" value="DOMAIN PROTEIN, PUTATIVE (AFU_ORTHOLOGUE AFUA_5G00600)-RELATED"/>
    <property type="match status" value="1"/>
</dbReference>
<organism evidence="2">
    <name type="scientific">Gaeumannomyces tritici (strain R3-111a-1)</name>
    <name type="common">Wheat and barley take-all root rot fungus</name>
    <name type="synonym">Gaeumannomyces graminis var. tritici</name>
    <dbReference type="NCBI Taxonomy" id="644352"/>
    <lineage>
        <taxon>Eukaryota</taxon>
        <taxon>Fungi</taxon>
        <taxon>Dikarya</taxon>
        <taxon>Ascomycota</taxon>
        <taxon>Pezizomycotina</taxon>
        <taxon>Sordariomycetes</taxon>
        <taxon>Sordariomycetidae</taxon>
        <taxon>Magnaporthales</taxon>
        <taxon>Magnaporthaceae</taxon>
        <taxon>Gaeumannomyces</taxon>
    </lineage>
</organism>
<reference evidence="3" key="4">
    <citation type="journal article" date="2015" name="G3 (Bethesda)">
        <title>Genome sequences of three phytopathogenic species of the Magnaporthaceae family of fungi.</title>
        <authorList>
            <person name="Okagaki L.H."/>
            <person name="Nunes C.C."/>
            <person name="Sailsbery J."/>
            <person name="Clay B."/>
            <person name="Brown D."/>
            <person name="John T."/>
            <person name="Oh Y."/>
            <person name="Young N."/>
            <person name="Fitzgerald M."/>
            <person name="Haas B.J."/>
            <person name="Zeng Q."/>
            <person name="Young S."/>
            <person name="Adiconis X."/>
            <person name="Fan L."/>
            <person name="Levin J.Z."/>
            <person name="Mitchell T.K."/>
            <person name="Okubara P.A."/>
            <person name="Farman M.L."/>
            <person name="Kohn L.M."/>
            <person name="Birren B."/>
            <person name="Ma L.-J."/>
            <person name="Dean R.A."/>
        </authorList>
    </citation>
    <scope>NUCLEOTIDE SEQUENCE</scope>
    <source>
        <strain evidence="3">R3-111a-1</strain>
    </source>
</reference>
<feature type="signal peptide" evidence="1">
    <location>
        <begin position="1"/>
        <end position="20"/>
    </location>
</feature>
<dbReference type="GeneID" id="20345946"/>